<proteinExistence type="predicted"/>
<gene>
    <name evidence="1" type="ORF">ACI1P1_12770</name>
</gene>
<dbReference type="Proteomes" id="UP001631969">
    <property type="component" value="Unassembled WGS sequence"/>
</dbReference>
<organism evidence="1 2">
    <name type="scientific">Paenibacillus mesotrionivorans</name>
    <dbReference type="NCBI Taxonomy" id="3160968"/>
    <lineage>
        <taxon>Bacteria</taxon>
        <taxon>Bacillati</taxon>
        <taxon>Bacillota</taxon>
        <taxon>Bacilli</taxon>
        <taxon>Bacillales</taxon>
        <taxon>Paenibacillaceae</taxon>
        <taxon>Paenibacillus</taxon>
    </lineage>
</organism>
<keyword evidence="2" id="KW-1185">Reference proteome</keyword>
<evidence type="ECO:0000313" key="1">
    <source>
        <dbReference type="EMBL" id="MFM9329161.1"/>
    </source>
</evidence>
<protein>
    <submittedName>
        <fullName evidence="1">SGNH/GDSL hydrolase family protein</fullName>
    </submittedName>
</protein>
<keyword evidence="1" id="KW-0378">Hydrolase</keyword>
<sequence>MNGKWTDKAWATLGDSITAANGYQPLVQEALGFSTVQNLGKGGCPMTAGGDRDYGATTHMGKAIEGAPECITIFAGTNDFRLDMPLGTIETRSIYTFYGAYTTLVEEILTAHPAARLNLWTPLMRDKDGWNIFSVNGAGYRLSDYVEAVREIGRRYALPVLDLYGQSGINLLTLAHFTSDRLHPNEAGHRRIADMAVPFLNSL</sequence>
<dbReference type="EMBL" id="JBJURJ010000007">
    <property type="protein sequence ID" value="MFM9329161.1"/>
    <property type="molecule type" value="Genomic_DNA"/>
</dbReference>
<accession>A0ACC7NZP5</accession>
<reference evidence="1" key="1">
    <citation type="submission" date="2024-12" db="EMBL/GenBank/DDBJ databases">
        <authorList>
            <person name="Wu N."/>
        </authorList>
    </citation>
    <scope>NUCLEOTIDE SEQUENCE</scope>
    <source>
        <strain evidence="1">P15</strain>
    </source>
</reference>
<comment type="caution">
    <text evidence="1">The sequence shown here is derived from an EMBL/GenBank/DDBJ whole genome shotgun (WGS) entry which is preliminary data.</text>
</comment>
<name>A0ACC7NZP5_9BACL</name>
<evidence type="ECO:0000313" key="2">
    <source>
        <dbReference type="Proteomes" id="UP001631969"/>
    </source>
</evidence>